<feature type="binding site" evidence="5">
    <location>
        <position position="394"/>
    </location>
    <ligand>
        <name>Zn(2+)</name>
        <dbReference type="ChEBI" id="CHEBI:29105"/>
    </ligand>
</feature>
<dbReference type="GO" id="GO:0032259">
    <property type="term" value="P:methylation"/>
    <property type="evidence" value="ECO:0007669"/>
    <property type="project" value="UniProtKB-KW"/>
</dbReference>
<evidence type="ECO:0000259" key="6">
    <source>
        <dbReference type="PROSITE" id="PS50970"/>
    </source>
</evidence>
<feature type="binding site" evidence="5">
    <location>
        <position position="307"/>
    </location>
    <ligand>
        <name>Zn(2+)</name>
        <dbReference type="ChEBI" id="CHEBI:29105"/>
    </ligand>
</feature>
<dbReference type="GO" id="GO:0009086">
    <property type="term" value="P:methionine biosynthetic process"/>
    <property type="evidence" value="ECO:0007669"/>
    <property type="project" value="InterPro"/>
</dbReference>
<evidence type="ECO:0000256" key="1">
    <source>
        <dbReference type="ARBA" id="ARBA00022603"/>
    </source>
</evidence>
<keyword evidence="3 5" id="KW-0479">Metal-binding</keyword>
<evidence type="ECO:0000256" key="5">
    <source>
        <dbReference type="PROSITE-ProRule" id="PRU00333"/>
    </source>
</evidence>
<dbReference type="InterPro" id="IPR051486">
    <property type="entry name" value="Hcy_S-methyltransferase"/>
</dbReference>
<feature type="domain" description="Hcy-binding" evidence="6">
    <location>
        <begin position="16"/>
        <end position="409"/>
    </location>
</feature>
<gene>
    <name evidence="7" type="ORF">DAEQUDRAFT_734066</name>
</gene>
<keyword evidence="1 5" id="KW-0489">Methyltransferase</keyword>
<dbReference type="InterPro" id="IPR003726">
    <property type="entry name" value="HCY_dom"/>
</dbReference>
<dbReference type="Proteomes" id="UP000076727">
    <property type="component" value="Unassembled WGS sequence"/>
</dbReference>
<dbReference type="EMBL" id="KV429213">
    <property type="protein sequence ID" value="KZT63222.1"/>
    <property type="molecule type" value="Genomic_DNA"/>
</dbReference>
<dbReference type="OrthoDB" id="261426at2759"/>
<dbReference type="PANTHER" id="PTHR46015">
    <property type="entry name" value="ZGC:172121"/>
    <property type="match status" value="1"/>
</dbReference>
<evidence type="ECO:0000313" key="8">
    <source>
        <dbReference type="Proteomes" id="UP000076727"/>
    </source>
</evidence>
<evidence type="ECO:0000256" key="2">
    <source>
        <dbReference type="ARBA" id="ARBA00022679"/>
    </source>
</evidence>
<feature type="binding site" evidence="5">
    <location>
        <position position="395"/>
    </location>
    <ligand>
        <name>Zn(2+)</name>
        <dbReference type="ChEBI" id="CHEBI:29105"/>
    </ligand>
</feature>
<dbReference type="PANTHER" id="PTHR46015:SF1">
    <property type="entry name" value="HOMOCYSTEINE S-METHYLTRANSFERASE-LIKE ISOFORM 1"/>
    <property type="match status" value="1"/>
</dbReference>
<sequence>MLEHPLNRGPEAVAGADVSGNVGRNKIMVLDGGLGTTLEGLFKQDISSSLWSAKPVDEDPDVIIQAHLAFLRAGANVILTSSYQCAFETFATAGYAKEDTQKIMRKSVKLAHEARCRFWEEQQVAGRAKSAVKIALSLGPFGATLSPAQEFDGFYPPPYGPKGYTANTEEQNTNAFSNTPEGQRLAVVSVEKLADFHLGRLCVFADDAKTWEMIDLIAFETVPLSREVEAIRKAVRRLQQMLPTQRMDMKQWWVSTVWPDGRSPEEREPGGGRLSVEEMARALLGDCVHDTLVSSQLPRPWGIGINCTSLDHLPLLLAEFTSATRDLCSSLLPPGDNPWLVVYPNGGDTYDVVRRTWVPTNGGKGEDWATKFWEVVEGVMAGASVWGGIILGGCCRTGPPEIEALAKRINATQP</sequence>
<dbReference type="InterPro" id="IPR036589">
    <property type="entry name" value="HCY_dom_sf"/>
</dbReference>
<dbReference type="AlphaFoldDB" id="A0A165KJI9"/>
<dbReference type="STRING" id="1314783.A0A165KJI9"/>
<protein>
    <submittedName>
        <fullName evidence="7">Homocysteine S-methyltransferase</fullName>
    </submittedName>
</protein>
<dbReference type="Pfam" id="PF02574">
    <property type="entry name" value="S-methyl_trans"/>
    <property type="match status" value="1"/>
</dbReference>
<evidence type="ECO:0000256" key="4">
    <source>
        <dbReference type="ARBA" id="ARBA00022833"/>
    </source>
</evidence>
<comment type="cofactor">
    <cofactor evidence="5">
        <name>Zn(2+)</name>
        <dbReference type="ChEBI" id="CHEBI:29105"/>
    </cofactor>
</comment>
<dbReference type="GO" id="GO:0008898">
    <property type="term" value="F:S-adenosylmethionine-homocysteine S-methyltransferase activity"/>
    <property type="evidence" value="ECO:0007669"/>
    <property type="project" value="TreeGrafter"/>
</dbReference>
<evidence type="ECO:0000256" key="3">
    <source>
        <dbReference type="ARBA" id="ARBA00022723"/>
    </source>
</evidence>
<reference evidence="7 8" key="1">
    <citation type="journal article" date="2016" name="Mol. Biol. Evol.">
        <title>Comparative Genomics of Early-Diverging Mushroom-Forming Fungi Provides Insights into the Origins of Lignocellulose Decay Capabilities.</title>
        <authorList>
            <person name="Nagy L.G."/>
            <person name="Riley R."/>
            <person name="Tritt A."/>
            <person name="Adam C."/>
            <person name="Daum C."/>
            <person name="Floudas D."/>
            <person name="Sun H."/>
            <person name="Yadav J.S."/>
            <person name="Pangilinan J."/>
            <person name="Larsson K.H."/>
            <person name="Matsuura K."/>
            <person name="Barry K."/>
            <person name="Labutti K."/>
            <person name="Kuo R."/>
            <person name="Ohm R.A."/>
            <person name="Bhattacharya S.S."/>
            <person name="Shirouzu T."/>
            <person name="Yoshinaga Y."/>
            <person name="Martin F.M."/>
            <person name="Grigoriev I.V."/>
            <person name="Hibbett D.S."/>
        </authorList>
    </citation>
    <scope>NUCLEOTIDE SEQUENCE [LARGE SCALE GENOMIC DNA]</scope>
    <source>
        <strain evidence="7 8">L-15889</strain>
    </source>
</reference>
<keyword evidence="2 5" id="KW-0808">Transferase</keyword>
<dbReference type="PROSITE" id="PS50970">
    <property type="entry name" value="HCY"/>
    <property type="match status" value="1"/>
</dbReference>
<keyword evidence="8" id="KW-1185">Reference proteome</keyword>
<accession>A0A165KJI9</accession>
<name>A0A165KJI9_9APHY</name>
<dbReference type="GO" id="GO:0008270">
    <property type="term" value="F:zinc ion binding"/>
    <property type="evidence" value="ECO:0007669"/>
    <property type="project" value="InterPro"/>
</dbReference>
<keyword evidence="4 5" id="KW-0862">Zinc</keyword>
<evidence type="ECO:0000313" key="7">
    <source>
        <dbReference type="EMBL" id="KZT63222.1"/>
    </source>
</evidence>
<dbReference type="SUPFAM" id="SSF82282">
    <property type="entry name" value="Homocysteine S-methyltransferase"/>
    <property type="match status" value="1"/>
</dbReference>
<dbReference type="GO" id="GO:0033528">
    <property type="term" value="P:S-methylmethionine cycle"/>
    <property type="evidence" value="ECO:0007669"/>
    <property type="project" value="TreeGrafter"/>
</dbReference>
<proteinExistence type="predicted"/>
<organism evidence="7 8">
    <name type="scientific">Daedalea quercina L-15889</name>
    <dbReference type="NCBI Taxonomy" id="1314783"/>
    <lineage>
        <taxon>Eukaryota</taxon>
        <taxon>Fungi</taxon>
        <taxon>Dikarya</taxon>
        <taxon>Basidiomycota</taxon>
        <taxon>Agaricomycotina</taxon>
        <taxon>Agaricomycetes</taxon>
        <taxon>Polyporales</taxon>
        <taxon>Fomitopsis</taxon>
    </lineage>
</organism>
<dbReference type="Gene3D" id="3.20.20.330">
    <property type="entry name" value="Homocysteine-binding-like domain"/>
    <property type="match status" value="1"/>
</dbReference>